<feature type="region of interest" description="Disordered" evidence="1">
    <location>
        <begin position="183"/>
        <end position="221"/>
    </location>
</feature>
<dbReference type="EMBL" id="ML987199">
    <property type="protein sequence ID" value="KAF2246161.1"/>
    <property type="molecule type" value="Genomic_DNA"/>
</dbReference>
<evidence type="ECO:0000313" key="4">
    <source>
        <dbReference type="EMBL" id="KAF2246161.1"/>
    </source>
</evidence>
<feature type="compositionally biased region" description="Polar residues" evidence="1">
    <location>
        <begin position="209"/>
        <end position="221"/>
    </location>
</feature>
<dbReference type="AlphaFoldDB" id="A0A6A6I716"/>
<evidence type="ECO:0000259" key="3">
    <source>
        <dbReference type="Pfam" id="PF24802"/>
    </source>
</evidence>
<keyword evidence="2" id="KW-0472">Membrane</keyword>
<evidence type="ECO:0000256" key="2">
    <source>
        <dbReference type="SAM" id="Phobius"/>
    </source>
</evidence>
<dbReference type="Proteomes" id="UP000800094">
    <property type="component" value="Unassembled WGS sequence"/>
</dbReference>
<dbReference type="RefSeq" id="XP_033681165.1">
    <property type="nucleotide sequence ID" value="XM_033827024.1"/>
</dbReference>
<dbReference type="PANTHER" id="PTHR37013">
    <property type="entry name" value="INTEGRAL MEMBRANE PROTEIN (AFU_ORTHOLOGUE AFUA_1G05950)-RELATED"/>
    <property type="match status" value="1"/>
</dbReference>
<dbReference type="InterPro" id="IPR056120">
    <property type="entry name" value="DUF7703"/>
</dbReference>
<accession>A0A6A6I716</accession>
<feature type="transmembrane region" description="Helical" evidence="2">
    <location>
        <begin position="14"/>
        <end position="33"/>
    </location>
</feature>
<feature type="compositionally biased region" description="Polar residues" evidence="1">
    <location>
        <begin position="185"/>
        <end position="198"/>
    </location>
</feature>
<dbReference type="OrthoDB" id="405906at2759"/>
<gene>
    <name evidence="4" type="ORF">BU26DRAFT_507785</name>
</gene>
<name>A0A6A6I716_9PLEO</name>
<dbReference type="GeneID" id="54580354"/>
<dbReference type="Pfam" id="PF24802">
    <property type="entry name" value="DUF7703"/>
    <property type="match status" value="1"/>
</dbReference>
<keyword evidence="2" id="KW-1133">Transmembrane helix</keyword>
<evidence type="ECO:0000256" key="1">
    <source>
        <dbReference type="SAM" id="MobiDB-lite"/>
    </source>
</evidence>
<feature type="transmembrane region" description="Helical" evidence="2">
    <location>
        <begin position="53"/>
        <end position="73"/>
    </location>
</feature>
<reference evidence="4" key="1">
    <citation type="journal article" date="2020" name="Stud. Mycol.">
        <title>101 Dothideomycetes genomes: a test case for predicting lifestyles and emergence of pathogens.</title>
        <authorList>
            <person name="Haridas S."/>
            <person name="Albert R."/>
            <person name="Binder M."/>
            <person name="Bloem J."/>
            <person name="Labutti K."/>
            <person name="Salamov A."/>
            <person name="Andreopoulos B."/>
            <person name="Baker S."/>
            <person name="Barry K."/>
            <person name="Bills G."/>
            <person name="Bluhm B."/>
            <person name="Cannon C."/>
            <person name="Castanera R."/>
            <person name="Culley D."/>
            <person name="Daum C."/>
            <person name="Ezra D."/>
            <person name="Gonzalez J."/>
            <person name="Henrissat B."/>
            <person name="Kuo A."/>
            <person name="Liang C."/>
            <person name="Lipzen A."/>
            <person name="Lutzoni F."/>
            <person name="Magnuson J."/>
            <person name="Mondo S."/>
            <person name="Nolan M."/>
            <person name="Ohm R."/>
            <person name="Pangilinan J."/>
            <person name="Park H.-J."/>
            <person name="Ramirez L."/>
            <person name="Alfaro M."/>
            <person name="Sun H."/>
            <person name="Tritt A."/>
            <person name="Yoshinaga Y."/>
            <person name="Zwiers L.-H."/>
            <person name="Turgeon B."/>
            <person name="Goodwin S."/>
            <person name="Spatafora J."/>
            <person name="Crous P."/>
            <person name="Grigoriev I."/>
        </authorList>
    </citation>
    <scope>NUCLEOTIDE SEQUENCE</scope>
    <source>
        <strain evidence="4">CBS 122368</strain>
    </source>
</reference>
<feature type="domain" description="DUF7703" evidence="3">
    <location>
        <begin position="14"/>
        <end position="119"/>
    </location>
</feature>
<proteinExistence type="predicted"/>
<keyword evidence="5" id="KW-1185">Reference proteome</keyword>
<keyword evidence="2" id="KW-0812">Transmembrane</keyword>
<organism evidence="4 5">
    <name type="scientific">Trematosphaeria pertusa</name>
    <dbReference type="NCBI Taxonomy" id="390896"/>
    <lineage>
        <taxon>Eukaryota</taxon>
        <taxon>Fungi</taxon>
        <taxon>Dikarya</taxon>
        <taxon>Ascomycota</taxon>
        <taxon>Pezizomycotina</taxon>
        <taxon>Dothideomycetes</taxon>
        <taxon>Pleosporomycetidae</taxon>
        <taxon>Pleosporales</taxon>
        <taxon>Massarineae</taxon>
        <taxon>Trematosphaeriaceae</taxon>
        <taxon>Trematosphaeria</taxon>
    </lineage>
</organism>
<protein>
    <recommendedName>
        <fullName evidence="3">DUF7703 domain-containing protein</fullName>
    </recommendedName>
</protein>
<sequence>MAPARRDSNIGSKVNVPFINALVICSFLSIVWYNVTELTVLIQTFFKRYAGFYYYSLLVATWGIFFHELSMFLKFYHINESIPGDNIANTVIVWTGWVMMVTRESIVLYSRLHLVVQARHPSFLDELLAKPAAWVAPYSVVEKVQVTCFFLQKTSYKGAMWPVKLKLEFTILNQLMNLVQGYPRGTTSSSPHTGSRPHTASRHDFSRHGGTSSSIRGTEQGHSAEAYARMDGEIPGGRGIKLQDLGANDLVKTTTTEVRVGKVERIEERVGSPKNAILNASSSEVYIIDYHK</sequence>
<dbReference type="PANTHER" id="PTHR37013:SF4">
    <property type="entry name" value="INTEGRAL MEMBRANE PROTEIN"/>
    <property type="match status" value="1"/>
</dbReference>
<evidence type="ECO:0000313" key="5">
    <source>
        <dbReference type="Proteomes" id="UP000800094"/>
    </source>
</evidence>